<sequence length="301" mass="35116">MSNQMLPMIPTLSHSFPTNEDNWIYEVKYDGYRAILAWDGQALCLTSRNGHNLNSRFPTLHDNLSSILMNQEINPCIIDGEICILTNNYRADFESLHKRKEKNISFIGFDLLKKGEALLTSSPLLARKKELRHLLENVSDQNVLIEIAFSPTAQYLFELVSNHNGEGVVCKKTDSLYRVGKRTRNWLKVKNWKIAFVFLYAYEKANGYFYTGVKREGEIYEIGHFSHGLSSEEREALLEVIKRNKTKETNGFIYVQPRIVLELEYLDLYNEKLRQPRFKQFCFQTSWEVCTWDTIQSSLMT</sequence>
<dbReference type="CDD" id="cd07906">
    <property type="entry name" value="Adenylation_DNA_ligase_LigD_LigC"/>
    <property type="match status" value="1"/>
</dbReference>
<dbReference type="PANTHER" id="PTHR45674">
    <property type="entry name" value="DNA LIGASE 1/3 FAMILY MEMBER"/>
    <property type="match status" value="1"/>
</dbReference>
<dbReference type="EMBL" id="SWFM01000001">
    <property type="protein sequence ID" value="TKD71940.1"/>
    <property type="molecule type" value="Genomic_DNA"/>
</dbReference>
<dbReference type="GO" id="GO:0005524">
    <property type="term" value="F:ATP binding"/>
    <property type="evidence" value="ECO:0007669"/>
    <property type="project" value="InterPro"/>
</dbReference>
<gene>
    <name evidence="5" type="ORF">FBF83_03815</name>
</gene>
<comment type="caution">
    <text evidence="5">The sequence shown here is derived from an EMBL/GenBank/DDBJ whole genome shotgun (WGS) entry which is preliminary data.</text>
</comment>
<protein>
    <recommendedName>
        <fullName evidence="4">ATP-dependent DNA ligase family profile domain-containing protein</fullName>
    </recommendedName>
</protein>
<evidence type="ECO:0000256" key="3">
    <source>
        <dbReference type="ARBA" id="ARBA00034003"/>
    </source>
</evidence>
<evidence type="ECO:0000259" key="4">
    <source>
        <dbReference type="PROSITE" id="PS50160"/>
    </source>
</evidence>
<dbReference type="Proteomes" id="UP000310541">
    <property type="component" value="Unassembled WGS sequence"/>
</dbReference>
<dbReference type="OrthoDB" id="9802472at2"/>
<name>A0A4U1MNA3_9BACL</name>
<evidence type="ECO:0000256" key="2">
    <source>
        <dbReference type="ARBA" id="ARBA00022598"/>
    </source>
</evidence>
<reference evidence="5 6" key="1">
    <citation type="submission" date="2019-04" db="EMBL/GenBank/DDBJ databases">
        <title>Genome sequence of Bacillus hwajinpoensis strain Y2.</title>
        <authorList>
            <person name="Fair J.L."/>
            <person name="Maclea K.S."/>
        </authorList>
    </citation>
    <scope>NUCLEOTIDE SEQUENCE [LARGE SCALE GENOMIC DNA]</scope>
    <source>
        <strain evidence="5 6">Y2</strain>
    </source>
</reference>
<feature type="domain" description="ATP-dependent DNA ligase family profile" evidence="4">
    <location>
        <begin position="97"/>
        <end position="190"/>
    </location>
</feature>
<accession>A0A4U1MNA3</accession>
<comment type="catalytic activity">
    <reaction evidence="3">
        <text>ATP + (deoxyribonucleotide)n-3'-hydroxyl + 5'-phospho-(deoxyribonucleotide)m = (deoxyribonucleotide)n+m + AMP + diphosphate.</text>
        <dbReference type="EC" id="6.5.1.1"/>
    </reaction>
</comment>
<evidence type="ECO:0000313" key="5">
    <source>
        <dbReference type="EMBL" id="TKD71940.1"/>
    </source>
</evidence>
<comment type="similarity">
    <text evidence="1">Belongs to the ATP-dependent DNA ligase family.</text>
</comment>
<keyword evidence="2" id="KW-0436">Ligase</keyword>
<dbReference type="PANTHER" id="PTHR45674:SF4">
    <property type="entry name" value="DNA LIGASE 1"/>
    <property type="match status" value="1"/>
</dbReference>
<dbReference type="InterPro" id="IPR012310">
    <property type="entry name" value="DNA_ligase_ATP-dep_cent"/>
</dbReference>
<dbReference type="Gene3D" id="2.40.50.140">
    <property type="entry name" value="Nucleic acid-binding proteins"/>
    <property type="match status" value="1"/>
</dbReference>
<proteinExistence type="inferred from homology"/>
<dbReference type="GO" id="GO:0006310">
    <property type="term" value="P:DNA recombination"/>
    <property type="evidence" value="ECO:0007669"/>
    <property type="project" value="InterPro"/>
</dbReference>
<organism evidence="5 6">
    <name type="scientific">Guptibacillus hwajinpoensis</name>
    <dbReference type="NCBI Taxonomy" id="208199"/>
    <lineage>
        <taxon>Bacteria</taxon>
        <taxon>Bacillati</taxon>
        <taxon>Bacillota</taxon>
        <taxon>Bacilli</taxon>
        <taxon>Bacillales</taxon>
        <taxon>Guptibacillaceae</taxon>
        <taxon>Guptibacillus</taxon>
    </lineage>
</organism>
<evidence type="ECO:0000313" key="6">
    <source>
        <dbReference type="Proteomes" id="UP000310541"/>
    </source>
</evidence>
<dbReference type="GO" id="GO:0006281">
    <property type="term" value="P:DNA repair"/>
    <property type="evidence" value="ECO:0007669"/>
    <property type="project" value="InterPro"/>
</dbReference>
<dbReference type="InterPro" id="IPR012340">
    <property type="entry name" value="NA-bd_OB-fold"/>
</dbReference>
<dbReference type="Pfam" id="PF01068">
    <property type="entry name" value="DNA_ligase_A_M"/>
    <property type="match status" value="1"/>
</dbReference>
<evidence type="ECO:0000256" key="1">
    <source>
        <dbReference type="ARBA" id="ARBA00007572"/>
    </source>
</evidence>
<dbReference type="InterPro" id="IPR050191">
    <property type="entry name" value="ATP-dep_DNA_ligase"/>
</dbReference>
<dbReference type="Gene3D" id="3.30.1490.70">
    <property type="match status" value="1"/>
</dbReference>
<dbReference type="GO" id="GO:0003910">
    <property type="term" value="F:DNA ligase (ATP) activity"/>
    <property type="evidence" value="ECO:0007669"/>
    <property type="project" value="UniProtKB-EC"/>
</dbReference>
<dbReference type="SUPFAM" id="SSF50249">
    <property type="entry name" value="Nucleic acid-binding proteins"/>
    <property type="match status" value="1"/>
</dbReference>
<dbReference type="SUPFAM" id="SSF56091">
    <property type="entry name" value="DNA ligase/mRNA capping enzyme, catalytic domain"/>
    <property type="match status" value="1"/>
</dbReference>
<dbReference type="RefSeq" id="WP_136945792.1">
    <property type="nucleotide sequence ID" value="NZ_SWFM01000001.1"/>
</dbReference>
<dbReference type="AlphaFoldDB" id="A0A4U1MNA3"/>
<dbReference type="Gene3D" id="3.30.470.30">
    <property type="entry name" value="DNA ligase/mRNA capping enzyme"/>
    <property type="match status" value="1"/>
</dbReference>
<dbReference type="PROSITE" id="PS50160">
    <property type="entry name" value="DNA_LIGASE_A3"/>
    <property type="match status" value="1"/>
</dbReference>